<organism evidence="1 2">
    <name type="scientific">Onchocerca volvulus</name>
    <dbReference type="NCBI Taxonomy" id="6282"/>
    <lineage>
        <taxon>Eukaryota</taxon>
        <taxon>Metazoa</taxon>
        <taxon>Ecdysozoa</taxon>
        <taxon>Nematoda</taxon>
        <taxon>Chromadorea</taxon>
        <taxon>Rhabditida</taxon>
        <taxon>Spirurina</taxon>
        <taxon>Spiruromorpha</taxon>
        <taxon>Filarioidea</taxon>
        <taxon>Onchocercidae</taxon>
        <taxon>Onchocerca</taxon>
    </lineage>
</organism>
<proteinExistence type="predicted"/>
<dbReference type="AlphaFoldDB" id="A0A8R1XV94"/>
<dbReference type="EMBL" id="CMVM020000130">
    <property type="status" value="NOT_ANNOTATED_CDS"/>
    <property type="molecule type" value="Genomic_DNA"/>
</dbReference>
<evidence type="ECO:0000313" key="2">
    <source>
        <dbReference type="Proteomes" id="UP000024404"/>
    </source>
</evidence>
<keyword evidence="2" id="KW-1185">Reference proteome</keyword>
<sequence length="104" mass="12081">MTSSAENGCVMWFLKLCWVVQRRIECSLAKPAKGTYSLALCQLRWRRLEYENVLNKVTLVNSVMAPLLSRLLHQWAQNPFPVSFPTATFHILQFRQQYTSSAME</sequence>
<dbReference type="EnsemblMetazoa" id="OVOC4371.1">
    <property type="protein sequence ID" value="OVOC4371.1"/>
    <property type="gene ID" value="WBGene00241180"/>
</dbReference>
<evidence type="ECO:0000313" key="1">
    <source>
        <dbReference type="EnsemblMetazoa" id="OVOC4371.1"/>
    </source>
</evidence>
<name>A0A8R1XV94_ONCVO</name>
<reference evidence="1" key="2">
    <citation type="submission" date="2022-06" db="UniProtKB">
        <authorList>
            <consortium name="EnsemblMetazoa"/>
        </authorList>
    </citation>
    <scope>IDENTIFICATION</scope>
</reference>
<accession>A0A8R1XV94</accession>
<reference evidence="2" key="1">
    <citation type="submission" date="2013-10" db="EMBL/GenBank/DDBJ databases">
        <title>Genome sequencing of Onchocerca volvulus.</title>
        <authorList>
            <person name="Cotton J."/>
            <person name="Tsai J."/>
            <person name="Stanley E."/>
            <person name="Tracey A."/>
            <person name="Holroyd N."/>
            <person name="Lustigman S."/>
            <person name="Berriman M."/>
        </authorList>
    </citation>
    <scope>NUCLEOTIDE SEQUENCE</scope>
</reference>
<dbReference type="Proteomes" id="UP000024404">
    <property type="component" value="Unassembled WGS sequence"/>
</dbReference>
<protein>
    <submittedName>
        <fullName evidence="1">Uncharacterized protein</fullName>
    </submittedName>
</protein>